<dbReference type="InterPro" id="IPR037407">
    <property type="entry name" value="MLP_fam"/>
</dbReference>
<dbReference type="Gene3D" id="3.90.820.10">
    <property type="entry name" value="Structural Genomics, Unknown Function 30-nov-00 1gh9 Mol_id"/>
    <property type="match status" value="1"/>
</dbReference>
<evidence type="ECO:0000313" key="3">
    <source>
        <dbReference type="Proteomes" id="UP000037084"/>
    </source>
</evidence>
<dbReference type="eggNOG" id="COG3251">
    <property type="taxonomic scope" value="Bacteria"/>
</dbReference>
<dbReference type="EMBL" id="LGUV01000030">
    <property type="protein sequence ID" value="KOG56881.1"/>
    <property type="molecule type" value="Genomic_DNA"/>
</dbReference>
<evidence type="ECO:0000313" key="2">
    <source>
        <dbReference type="EMBL" id="KOG56881.1"/>
    </source>
</evidence>
<reference evidence="3" key="1">
    <citation type="submission" date="2015-07" db="EMBL/GenBank/DDBJ databases">
        <authorList>
            <consortium name="Consortium for Microbial Forensics and Genomics (microFORGE)"/>
            <person name="Knight B.M."/>
            <person name="Roberts D.P."/>
            <person name="Lin D."/>
            <person name="Hari K."/>
            <person name="Fletcher J."/>
            <person name="Melcher U."/>
            <person name="Blagden T."/>
            <person name="Winegar R.A."/>
        </authorList>
    </citation>
    <scope>NUCLEOTIDE SEQUENCE [LARGE SCALE GENOMIC DNA]</scope>
    <source>
        <strain evidence="3">NRRL B-1447</strain>
    </source>
</reference>
<dbReference type="Pfam" id="PF03621">
    <property type="entry name" value="MbtH"/>
    <property type="match status" value="1"/>
</dbReference>
<protein>
    <submittedName>
        <fullName evidence="2">Antibiotic synthesis protein MbtH</fullName>
    </submittedName>
</protein>
<dbReference type="PATRIC" id="fig|1961.12.peg.1392"/>
<dbReference type="PANTHER" id="PTHR38444:SF1">
    <property type="entry name" value="ENTEROBACTIN BIOSYNTHESIS PROTEIN YBDZ"/>
    <property type="match status" value="1"/>
</dbReference>
<name>A0A0L8N2I2_STRVG</name>
<dbReference type="GO" id="GO:0019290">
    <property type="term" value="P:siderophore biosynthetic process"/>
    <property type="evidence" value="ECO:0007669"/>
    <property type="project" value="TreeGrafter"/>
</dbReference>
<dbReference type="SMART" id="SM00923">
    <property type="entry name" value="MbtH"/>
    <property type="match status" value="1"/>
</dbReference>
<feature type="domain" description="MbtH-like" evidence="1">
    <location>
        <begin position="1"/>
        <end position="46"/>
    </location>
</feature>
<dbReference type="SUPFAM" id="SSF160582">
    <property type="entry name" value="MbtH-like"/>
    <property type="match status" value="1"/>
</dbReference>
<dbReference type="GO" id="GO:0005829">
    <property type="term" value="C:cytosol"/>
    <property type="evidence" value="ECO:0007669"/>
    <property type="project" value="TreeGrafter"/>
</dbReference>
<comment type="caution">
    <text evidence="2">The sequence shown here is derived from an EMBL/GenBank/DDBJ whole genome shotgun (WGS) entry which is preliminary data.</text>
</comment>
<dbReference type="AlphaFoldDB" id="A0A0L8N2I2"/>
<sequence>MPTTHQVLVNHEGQYALYPATRETPDGWTPAGFDGTEDECAGFVDAQWPDTRPLSLRGA</sequence>
<evidence type="ECO:0000259" key="1">
    <source>
        <dbReference type="SMART" id="SM00923"/>
    </source>
</evidence>
<accession>A0A0L8N2I2</accession>
<dbReference type="PANTHER" id="PTHR38444">
    <property type="entry name" value="ENTEROBACTIN BIOSYNTHESIS PROTEIN YBDZ"/>
    <property type="match status" value="1"/>
</dbReference>
<dbReference type="InterPro" id="IPR005153">
    <property type="entry name" value="MbtH-like_dom"/>
</dbReference>
<gene>
    <name evidence="2" type="ORF">ADK75_06260</name>
</gene>
<dbReference type="InterPro" id="IPR038020">
    <property type="entry name" value="MbtH-like_sf"/>
</dbReference>
<dbReference type="OrthoDB" id="7584480at2"/>
<organism evidence="2 3">
    <name type="scientific">Streptomyces virginiae</name>
    <name type="common">Streptomyces cinnamonensis</name>
    <dbReference type="NCBI Taxonomy" id="1961"/>
    <lineage>
        <taxon>Bacteria</taxon>
        <taxon>Bacillati</taxon>
        <taxon>Actinomycetota</taxon>
        <taxon>Actinomycetes</taxon>
        <taxon>Kitasatosporales</taxon>
        <taxon>Streptomycetaceae</taxon>
        <taxon>Streptomyces</taxon>
    </lineage>
</organism>
<dbReference type="Proteomes" id="UP000037084">
    <property type="component" value="Unassembled WGS sequence"/>
</dbReference>
<proteinExistence type="predicted"/>